<feature type="compositionally biased region" description="Basic and acidic residues" evidence="1">
    <location>
        <begin position="83"/>
        <end position="94"/>
    </location>
</feature>
<proteinExistence type="predicted"/>
<feature type="non-terminal residue" evidence="2">
    <location>
        <position position="110"/>
    </location>
</feature>
<feature type="compositionally biased region" description="Low complexity" evidence="1">
    <location>
        <begin position="51"/>
        <end position="63"/>
    </location>
</feature>
<feature type="region of interest" description="Disordered" evidence="1">
    <location>
        <begin position="15"/>
        <end position="110"/>
    </location>
</feature>
<gene>
    <name evidence="2" type="primary">ORF220337</name>
</gene>
<reference evidence="2" key="1">
    <citation type="submission" date="2014-12" db="EMBL/GenBank/DDBJ databases">
        <title>Insight into the proteome of Arion vulgaris.</title>
        <authorList>
            <person name="Aradska J."/>
            <person name="Bulat T."/>
            <person name="Smidak R."/>
            <person name="Sarate P."/>
            <person name="Gangsoo J."/>
            <person name="Sialana F."/>
            <person name="Bilban M."/>
            <person name="Lubec G."/>
        </authorList>
    </citation>
    <scope>NUCLEOTIDE SEQUENCE</scope>
    <source>
        <tissue evidence="2">Skin</tissue>
    </source>
</reference>
<dbReference type="EMBL" id="HACG01052206">
    <property type="protein sequence ID" value="CEK99077.1"/>
    <property type="molecule type" value="Transcribed_RNA"/>
</dbReference>
<protein>
    <submittedName>
        <fullName evidence="2">Uncharacterized protein</fullName>
    </submittedName>
</protein>
<feature type="compositionally biased region" description="Polar residues" evidence="1">
    <location>
        <begin position="15"/>
        <end position="48"/>
    </location>
</feature>
<accession>A0A0B7C1K4</accession>
<feature type="non-terminal residue" evidence="2">
    <location>
        <position position="1"/>
    </location>
</feature>
<dbReference type="AlphaFoldDB" id="A0A0B7C1K4"/>
<name>A0A0B7C1K4_9EUPU</name>
<evidence type="ECO:0000313" key="2">
    <source>
        <dbReference type="EMBL" id="CEK99077.1"/>
    </source>
</evidence>
<sequence>EIDPDKANRIQQLLNQSASGTLSSDDSQQETLNISAQSHSSPVTSTPQRHLPTSPLVTSSPSSMQSHLMPSPLLNGNGPSPSDIEHSQLQRHMMEQGLFIPDRKRRGRKP</sequence>
<organism evidence="2">
    <name type="scientific">Arion vulgaris</name>
    <dbReference type="NCBI Taxonomy" id="1028688"/>
    <lineage>
        <taxon>Eukaryota</taxon>
        <taxon>Metazoa</taxon>
        <taxon>Spiralia</taxon>
        <taxon>Lophotrochozoa</taxon>
        <taxon>Mollusca</taxon>
        <taxon>Gastropoda</taxon>
        <taxon>Heterobranchia</taxon>
        <taxon>Euthyneura</taxon>
        <taxon>Panpulmonata</taxon>
        <taxon>Eupulmonata</taxon>
        <taxon>Stylommatophora</taxon>
        <taxon>Helicina</taxon>
        <taxon>Arionoidea</taxon>
        <taxon>Arionidae</taxon>
        <taxon>Arion</taxon>
    </lineage>
</organism>
<evidence type="ECO:0000256" key="1">
    <source>
        <dbReference type="SAM" id="MobiDB-lite"/>
    </source>
</evidence>